<evidence type="ECO:0000313" key="2">
    <source>
        <dbReference type="Proteomes" id="UP000318478"/>
    </source>
</evidence>
<comment type="caution">
    <text evidence="1">The sequence shown here is derived from an EMBL/GenBank/DDBJ whole genome shotgun (WGS) entry which is preliminary data.</text>
</comment>
<dbReference type="EMBL" id="SJPO01000010">
    <property type="protein sequence ID" value="TWT73496.1"/>
    <property type="molecule type" value="Genomic_DNA"/>
</dbReference>
<dbReference type="AlphaFoldDB" id="A0A5C5YCS5"/>
<evidence type="ECO:0000313" key="1">
    <source>
        <dbReference type="EMBL" id="TWT73496.1"/>
    </source>
</evidence>
<organism evidence="1 2">
    <name type="scientific">Posidoniimonas polymericola</name>
    <dbReference type="NCBI Taxonomy" id="2528002"/>
    <lineage>
        <taxon>Bacteria</taxon>
        <taxon>Pseudomonadati</taxon>
        <taxon>Planctomycetota</taxon>
        <taxon>Planctomycetia</taxon>
        <taxon>Pirellulales</taxon>
        <taxon>Lacipirellulaceae</taxon>
        <taxon>Posidoniimonas</taxon>
    </lineage>
</organism>
<protein>
    <submittedName>
        <fullName evidence="1">Uncharacterized protein</fullName>
    </submittedName>
</protein>
<keyword evidence="2" id="KW-1185">Reference proteome</keyword>
<reference evidence="1 2" key="1">
    <citation type="submission" date="2019-02" db="EMBL/GenBank/DDBJ databases">
        <title>Deep-cultivation of Planctomycetes and their phenomic and genomic characterization uncovers novel biology.</title>
        <authorList>
            <person name="Wiegand S."/>
            <person name="Jogler M."/>
            <person name="Boedeker C."/>
            <person name="Pinto D."/>
            <person name="Vollmers J."/>
            <person name="Rivas-Marin E."/>
            <person name="Kohn T."/>
            <person name="Peeters S.H."/>
            <person name="Heuer A."/>
            <person name="Rast P."/>
            <person name="Oberbeckmann S."/>
            <person name="Bunk B."/>
            <person name="Jeske O."/>
            <person name="Meyerdierks A."/>
            <person name="Storesund J.E."/>
            <person name="Kallscheuer N."/>
            <person name="Luecker S."/>
            <person name="Lage O.M."/>
            <person name="Pohl T."/>
            <person name="Merkel B.J."/>
            <person name="Hornburger P."/>
            <person name="Mueller R.-W."/>
            <person name="Bruemmer F."/>
            <person name="Labrenz M."/>
            <person name="Spormann A.M."/>
            <person name="Op Den Camp H."/>
            <person name="Overmann J."/>
            <person name="Amann R."/>
            <person name="Jetten M.S.M."/>
            <person name="Mascher T."/>
            <person name="Medema M.H."/>
            <person name="Devos D.P."/>
            <person name="Kaster A.-K."/>
            <person name="Ovreas L."/>
            <person name="Rohde M."/>
            <person name="Galperin M.Y."/>
            <person name="Jogler C."/>
        </authorList>
    </citation>
    <scope>NUCLEOTIDE SEQUENCE [LARGE SCALE GENOMIC DNA]</scope>
    <source>
        <strain evidence="1 2">Pla123a</strain>
    </source>
</reference>
<name>A0A5C5YCS5_9BACT</name>
<accession>A0A5C5YCS5</accession>
<dbReference type="Proteomes" id="UP000318478">
    <property type="component" value="Unassembled WGS sequence"/>
</dbReference>
<proteinExistence type="predicted"/>
<gene>
    <name evidence="1" type="ORF">Pla123a_38320</name>
</gene>
<sequence>MGGSTTGYRGKEFALLSKGHARFARHAGILHQRAGVLAYLISNDCAV</sequence>